<sequence>MNNHPSKSTSQTTGVQKKKQWDNTIYSNSAQANRSFTKQQNWEMYMNNKIVKKKIDATMTKPRYPGTPFKMPAGKSSSAINQAMRAKDIQNANQKMAVRLQNVKSTINK</sequence>
<name>A0A6G0ZG44_APHCR</name>
<feature type="region of interest" description="Disordered" evidence="1">
    <location>
        <begin position="1"/>
        <end position="33"/>
    </location>
</feature>
<evidence type="ECO:0000313" key="3">
    <source>
        <dbReference type="Proteomes" id="UP000478052"/>
    </source>
</evidence>
<protein>
    <submittedName>
        <fullName evidence="2">Uncharacterized protein</fullName>
    </submittedName>
</protein>
<evidence type="ECO:0000256" key="1">
    <source>
        <dbReference type="SAM" id="MobiDB-lite"/>
    </source>
</evidence>
<dbReference type="EMBL" id="VUJU01000503">
    <property type="protein sequence ID" value="KAF0769976.1"/>
    <property type="molecule type" value="Genomic_DNA"/>
</dbReference>
<keyword evidence="3" id="KW-1185">Reference proteome</keyword>
<dbReference type="OrthoDB" id="10397264at2759"/>
<dbReference type="AlphaFoldDB" id="A0A6G0ZG44"/>
<proteinExistence type="predicted"/>
<reference evidence="2 3" key="1">
    <citation type="submission" date="2019-08" db="EMBL/GenBank/DDBJ databases">
        <title>Whole genome of Aphis craccivora.</title>
        <authorList>
            <person name="Voronova N.V."/>
            <person name="Shulinski R.S."/>
            <person name="Bandarenka Y.V."/>
            <person name="Zhorov D.G."/>
            <person name="Warner D."/>
        </authorList>
    </citation>
    <scope>NUCLEOTIDE SEQUENCE [LARGE SCALE GENOMIC DNA]</scope>
    <source>
        <strain evidence="2">180601</strain>
        <tissue evidence="2">Whole Body</tissue>
    </source>
</reference>
<feature type="compositionally biased region" description="Polar residues" evidence="1">
    <location>
        <begin position="22"/>
        <end position="33"/>
    </location>
</feature>
<comment type="caution">
    <text evidence="2">The sequence shown here is derived from an EMBL/GenBank/DDBJ whole genome shotgun (WGS) entry which is preliminary data.</text>
</comment>
<evidence type="ECO:0000313" key="2">
    <source>
        <dbReference type="EMBL" id="KAF0769976.1"/>
    </source>
</evidence>
<organism evidence="2 3">
    <name type="scientific">Aphis craccivora</name>
    <name type="common">Cowpea aphid</name>
    <dbReference type="NCBI Taxonomy" id="307492"/>
    <lineage>
        <taxon>Eukaryota</taxon>
        <taxon>Metazoa</taxon>
        <taxon>Ecdysozoa</taxon>
        <taxon>Arthropoda</taxon>
        <taxon>Hexapoda</taxon>
        <taxon>Insecta</taxon>
        <taxon>Pterygota</taxon>
        <taxon>Neoptera</taxon>
        <taxon>Paraneoptera</taxon>
        <taxon>Hemiptera</taxon>
        <taxon>Sternorrhyncha</taxon>
        <taxon>Aphidomorpha</taxon>
        <taxon>Aphidoidea</taxon>
        <taxon>Aphididae</taxon>
        <taxon>Aphidini</taxon>
        <taxon>Aphis</taxon>
        <taxon>Aphis</taxon>
    </lineage>
</organism>
<feature type="compositionally biased region" description="Polar residues" evidence="1">
    <location>
        <begin position="1"/>
        <end position="15"/>
    </location>
</feature>
<accession>A0A6G0ZG44</accession>
<dbReference type="Proteomes" id="UP000478052">
    <property type="component" value="Unassembled WGS sequence"/>
</dbReference>
<gene>
    <name evidence="2" type="ORF">FWK35_00002407</name>
</gene>